<organism evidence="2">
    <name type="scientific">marine sediment metagenome</name>
    <dbReference type="NCBI Taxonomy" id="412755"/>
    <lineage>
        <taxon>unclassified sequences</taxon>
        <taxon>metagenomes</taxon>
        <taxon>ecological metagenomes</taxon>
    </lineage>
</organism>
<dbReference type="AlphaFoldDB" id="A0A0F9BZT1"/>
<dbReference type="Pfam" id="PF00226">
    <property type="entry name" value="DnaJ"/>
    <property type="match status" value="1"/>
</dbReference>
<evidence type="ECO:0000313" key="2">
    <source>
        <dbReference type="EMBL" id="KKL27399.1"/>
    </source>
</evidence>
<dbReference type="Gene3D" id="1.10.287.110">
    <property type="entry name" value="DnaJ domain"/>
    <property type="match status" value="1"/>
</dbReference>
<proteinExistence type="predicted"/>
<dbReference type="SUPFAM" id="SSF46565">
    <property type="entry name" value="Chaperone J-domain"/>
    <property type="match status" value="1"/>
</dbReference>
<dbReference type="PROSITE" id="PS50076">
    <property type="entry name" value="DNAJ_2"/>
    <property type="match status" value="1"/>
</dbReference>
<sequence>MAQRRFKAQESTVYKGLYNTMKKMEATSLKVERDMFNGGCNIIFDRNGKRYVFRCATFDDAQDNFRAAQLSIEYLYRAIEIYGVEGEEFDTIFNSIFIGIEATPDDSVLMIGNQTEWWEILGINQDATKQEIMNAYRSLAKVHHPDTGGDKEVFIKLRDAYEKAISQQ</sequence>
<dbReference type="PRINTS" id="PR00625">
    <property type="entry name" value="JDOMAIN"/>
</dbReference>
<name>A0A0F9BZT1_9ZZZZ</name>
<dbReference type="InterPro" id="IPR036869">
    <property type="entry name" value="J_dom_sf"/>
</dbReference>
<reference evidence="2" key="1">
    <citation type="journal article" date="2015" name="Nature">
        <title>Complex archaea that bridge the gap between prokaryotes and eukaryotes.</title>
        <authorList>
            <person name="Spang A."/>
            <person name="Saw J.H."/>
            <person name="Jorgensen S.L."/>
            <person name="Zaremba-Niedzwiedzka K."/>
            <person name="Martijn J."/>
            <person name="Lind A.E."/>
            <person name="van Eijk R."/>
            <person name="Schleper C."/>
            <person name="Guy L."/>
            <person name="Ettema T.J."/>
        </authorList>
    </citation>
    <scope>NUCLEOTIDE SEQUENCE</scope>
</reference>
<feature type="domain" description="J" evidence="1">
    <location>
        <begin position="116"/>
        <end position="168"/>
    </location>
</feature>
<accession>A0A0F9BZT1</accession>
<evidence type="ECO:0000259" key="1">
    <source>
        <dbReference type="PROSITE" id="PS50076"/>
    </source>
</evidence>
<dbReference type="PANTHER" id="PTHR45432">
    <property type="entry name" value="CHAPERONE PROTEIN DNAJ 11, CHLOROPLASTIC-LIKE"/>
    <property type="match status" value="1"/>
</dbReference>
<protein>
    <recommendedName>
        <fullName evidence="1">J domain-containing protein</fullName>
    </recommendedName>
</protein>
<dbReference type="SMART" id="SM00271">
    <property type="entry name" value="DnaJ"/>
    <property type="match status" value="1"/>
</dbReference>
<dbReference type="EMBL" id="LAZR01035479">
    <property type="protein sequence ID" value="KKL27399.1"/>
    <property type="molecule type" value="Genomic_DNA"/>
</dbReference>
<comment type="caution">
    <text evidence="2">The sequence shown here is derived from an EMBL/GenBank/DDBJ whole genome shotgun (WGS) entry which is preliminary data.</text>
</comment>
<dbReference type="PANTHER" id="PTHR45432:SF2">
    <property type="entry name" value="CHAPERONE PROTEIN DNAJ 11, CHLOROPLASTIC"/>
    <property type="match status" value="1"/>
</dbReference>
<dbReference type="CDD" id="cd06257">
    <property type="entry name" value="DnaJ"/>
    <property type="match status" value="1"/>
</dbReference>
<dbReference type="InterPro" id="IPR001623">
    <property type="entry name" value="DnaJ_domain"/>
</dbReference>
<gene>
    <name evidence="2" type="ORF">LCGC14_2385550</name>
</gene>